<name>A0A6G7Y9G7_9ACTN</name>
<evidence type="ECO:0000256" key="3">
    <source>
        <dbReference type="ARBA" id="ARBA00022475"/>
    </source>
</evidence>
<evidence type="ECO:0000256" key="6">
    <source>
        <dbReference type="ARBA" id="ARBA00023136"/>
    </source>
</evidence>
<keyword evidence="4 7" id="KW-0812">Transmembrane</keyword>
<evidence type="ECO:0000256" key="2">
    <source>
        <dbReference type="ARBA" id="ARBA00006679"/>
    </source>
</evidence>
<dbReference type="PANTHER" id="PTHR33452:SF1">
    <property type="entry name" value="INNER MEMBRANE PROTEIN YPHA-RELATED"/>
    <property type="match status" value="1"/>
</dbReference>
<dbReference type="KEGG" id="prv:G7070_15835"/>
<reference evidence="8 9" key="1">
    <citation type="submission" date="2020-03" db="EMBL/GenBank/DDBJ databases">
        <title>Propioniciclava sp. nov., isolated from Hydrophilus acuminatus.</title>
        <authorList>
            <person name="Hyun D.-W."/>
            <person name="Bae J.-W."/>
        </authorList>
    </citation>
    <scope>NUCLEOTIDE SEQUENCE [LARGE SCALE GENOMIC DNA]</scope>
    <source>
        <strain evidence="8 9">HDW11</strain>
    </source>
</reference>
<sequence>MSEWQPMGRREDDNEPTVVIGTEATQSVPYVAPAFETPAERTQVMDVAALQQTPPPRPPERDAADVDPRDLPEYAYELERMQNRRLTDLGLLLLRLMILPLVLRGLYQLMHLGPLTAQMRELPLLNQAPDIAAVALGAAGVVLPVLIAVGLFTRFSALLLAAIMGLLYGLGLWTGAPVLDAATGGLANEGALLYGALALPLVFTGAGRVSVDHGLGTDRRERAADRRVTKRYARRG</sequence>
<feature type="transmembrane region" description="Helical" evidence="7">
    <location>
        <begin position="89"/>
        <end position="111"/>
    </location>
</feature>
<keyword evidence="9" id="KW-1185">Reference proteome</keyword>
<protein>
    <submittedName>
        <fullName evidence="8">DoxX family protein</fullName>
    </submittedName>
</protein>
<organism evidence="8 9">
    <name type="scientific">Propioniciclava coleopterorum</name>
    <dbReference type="NCBI Taxonomy" id="2714937"/>
    <lineage>
        <taxon>Bacteria</taxon>
        <taxon>Bacillati</taxon>
        <taxon>Actinomycetota</taxon>
        <taxon>Actinomycetes</taxon>
        <taxon>Propionibacteriales</taxon>
        <taxon>Propionibacteriaceae</taxon>
        <taxon>Propioniciclava</taxon>
    </lineage>
</organism>
<comment type="similarity">
    <text evidence="2">Belongs to the DoxX family.</text>
</comment>
<evidence type="ECO:0000256" key="4">
    <source>
        <dbReference type="ARBA" id="ARBA00022692"/>
    </source>
</evidence>
<evidence type="ECO:0000313" key="9">
    <source>
        <dbReference type="Proteomes" id="UP000501058"/>
    </source>
</evidence>
<dbReference type="RefSeq" id="WP_166234531.1">
    <property type="nucleotide sequence ID" value="NZ_CP049865.1"/>
</dbReference>
<proteinExistence type="inferred from homology"/>
<keyword evidence="5 7" id="KW-1133">Transmembrane helix</keyword>
<accession>A0A6G7Y9G7</accession>
<feature type="transmembrane region" description="Helical" evidence="7">
    <location>
        <begin position="159"/>
        <end position="179"/>
    </location>
</feature>
<gene>
    <name evidence="8" type="ORF">G7070_15835</name>
</gene>
<dbReference type="Proteomes" id="UP000501058">
    <property type="component" value="Chromosome"/>
</dbReference>
<dbReference type="Pfam" id="PF07681">
    <property type="entry name" value="DoxX"/>
    <property type="match status" value="1"/>
</dbReference>
<dbReference type="PANTHER" id="PTHR33452">
    <property type="entry name" value="OXIDOREDUCTASE CATD-RELATED"/>
    <property type="match status" value="1"/>
</dbReference>
<keyword evidence="6 7" id="KW-0472">Membrane</keyword>
<evidence type="ECO:0000256" key="1">
    <source>
        <dbReference type="ARBA" id="ARBA00004651"/>
    </source>
</evidence>
<keyword evidence="3" id="KW-1003">Cell membrane</keyword>
<feature type="transmembrane region" description="Helical" evidence="7">
    <location>
        <begin position="131"/>
        <end position="152"/>
    </location>
</feature>
<evidence type="ECO:0000313" key="8">
    <source>
        <dbReference type="EMBL" id="QIK73462.1"/>
    </source>
</evidence>
<dbReference type="InterPro" id="IPR032808">
    <property type="entry name" value="DoxX"/>
</dbReference>
<comment type="subcellular location">
    <subcellularLocation>
        <location evidence="1">Cell membrane</location>
        <topology evidence="1">Multi-pass membrane protein</topology>
    </subcellularLocation>
</comment>
<feature type="transmembrane region" description="Helical" evidence="7">
    <location>
        <begin position="191"/>
        <end position="211"/>
    </location>
</feature>
<dbReference type="GO" id="GO:0005886">
    <property type="term" value="C:plasma membrane"/>
    <property type="evidence" value="ECO:0007669"/>
    <property type="project" value="UniProtKB-SubCell"/>
</dbReference>
<evidence type="ECO:0000256" key="5">
    <source>
        <dbReference type="ARBA" id="ARBA00022989"/>
    </source>
</evidence>
<dbReference type="InterPro" id="IPR051907">
    <property type="entry name" value="DoxX-like_oxidoreductase"/>
</dbReference>
<dbReference type="EMBL" id="CP049865">
    <property type="protein sequence ID" value="QIK73462.1"/>
    <property type="molecule type" value="Genomic_DNA"/>
</dbReference>
<dbReference type="AlphaFoldDB" id="A0A6G7Y9G7"/>
<evidence type="ECO:0000256" key="7">
    <source>
        <dbReference type="SAM" id="Phobius"/>
    </source>
</evidence>